<dbReference type="EMBL" id="BSVB01000001">
    <property type="protein sequence ID" value="GMA94016.1"/>
    <property type="molecule type" value="Genomic_DNA"/>
</dbReference>
<dbReference type="Gene3D" id="3.40.50.2300">
    <property type="match status" value="1"/>
</dbReference>
<evidence type="ECO:0000313" key="7">
    <source>
        <dbReference type="Proteomes" id="UP001157034"/>
    </source>
</evidence>
<dbReference type="PANTHER" id="PTHR30146">
    <property type="entry name" value="LACI-RELATED TRANSCRIPTIONAL REPRESSOR"/>
    <property type="match status" value="1"/>
</dbReference>
<dbReference type="Proteomes" id="UP001157034">
    <property type="component" value="Unassembled WGS sequence"/>
</dbReference>
<dbReference type="InterPro" id="IPR028082">
    <property type="entry name" value="Peripla_BP_I"/>
</dbReference>
<comment type="caution">
    <text evidence="6">The sequence shown here is derived from an EMBL/GenBank/DDBJ whole genome shotgun (WGS) entry which is preliminary data.</text>
</comment>
<gene>
    <name evidence="6" type="ORF">GCM10025881_08400</name>
</gene>
<dbReference type="SUPFAM" id="SSF53822">
    <property type="entry name" value="Periplasmic binding protein-like I"/>
    <property type="match status" value="1"/>
</dbReference>
<evidence type="ECO:0000256" key="2">
    <source>
        <dbReference type="ARBA" id="ARBA00023125"/>
    </source>
</evidence>
<organism evidence="6 7">
    <name type="scientific">Pseudolysinimonas kribbensis</name>
    <dbReference type="NCBI Taxonomy" id="433641"/>
    <lineage>
        <taxon>Bacteria</taxon>
        <taxon>Bacillati</taxon>
        <taxon>Actinomycetota</taxon>
        <taxon>Actinomycetes</taxon>
        <taxon>Micrococcales</taxon>
        <taxon>Microbacteriaceae</taxon>
        <taxon>Pseudolysinimonas</taxon>
    </lineage>
</organism>
<evidence type="ECO:0000259" key="5">
    <source>
        <dbReference type="Pfam" id="PF13377"/>
    </source>
</evidence>
<reference evidence="7" key="1">
    <citation type="journal article" date="2019" name="Int. J. Syst. Evol. Microbiol.">
        <title>The Global Catalogue of Microorganisms (GCM) 10K type strain sequencing project: providing services to taxonomists for standard genome sequencing and annotation.</title>
        <authorList>
            <consortium name="The Broad Institute Genomics Platform"/>
            <consortium name="The Broad Institute Genome Sequencing Center for Infectious Disease"/>
            <person name="Wu L."/>
            <person name="Ma J."/>
        </authorList>
    </citation>
    <scope>NUCLEOTIDE SEQUENCE [LARGE SCALE GENOMIC DNA]</scope>
    <source>
        <strain evidence="7">NBRC 108894</strain>
    </source>
</reference>
<name>A0ABQ6K094_9MICO</name>
<evidence type="ECO:0000256" key="3">
    <source>
        <dbReference type="ARBA" id="ARBA00023163"/>
    </source>
</evidence>
<evidence type="ECO:0000313" key="6">
    <source>
        <dbReference type="EMBL" id="GMA94016.1"/>
    </source>
</evidence>
<evidence type="ECO:0000256" key="4">
    <source>
        <dbReference type="SAM" id="MobiDB-lite"/>
    </source>
</evidence>
<keyword evidence="3" id="KW-0804">Transcription</keyword>
<keyword evidence="1" id="KW-0805">Transcription regulation</keyword>
<keyword evidence="2" id="KW-0238">DNA-binding</keyword>
<dbReference type="PANTHER" id="PTHR30146:SF109">
    <property type="entry name" value="HTH-TYPE TRANSCRIPTIONAL REGULATOR GALS"/>
    <property type="match status" value="1"/>
</dbReference>
<dbReference type="Pfam" id="PF13377">
    <property type="entry name" value="Peripla_BP_3"/>
    <property type="match status" value="1"/>
</dbReference>
<accession>A0ABQ6K094</accession>
<sequence>MAELLHRRGHRTVGVLEGDPGTSTARQRGEGFAARARELGLTVQTTPAGFAASTARVAADAMLSRGERPTAIVGHNDTIALAALNAARELGLRVPRDVAVAGFDDIAAAGWAIVGLTTVRQPTARMAQRAVDLLAGRIEDPSLPPRREVLPVELIERTSTGGAA</sequence>
<protein>
    <recommendedName>
        <fullName evidence="5">Transcriptional regulator LacI/GalR-like sensor domain-containing protein</fullName>
    </recommendedName>
</protein>
<feature type="region of interest" description="Disordered" evidence="4">
    <location>
        <begin position="1"/>
        <end position="26"/>
    </location>
</feature>
<proteinExistence type="predicted"/>
<keyword evidence="7" id="KW-1185">Reference proteome</keyword>
<feature type="domain" description="Transcriptional regulator LacI/GalR-like sensor" evidence="5">
    <location>
        <begin position="3"/>
        <end position="160"/>
    </location>
</feature>
<evidence type="ECO:0000256" key="1">
    <source>
        <dbReference type="ARBA" id="ARBA00023015"/>
    </source>
</evidence>
<dbReference type="InterPro" id="IPR046335">
    <property type="entry name" value="LacI/GalR-like_sensor"/>
</dbReference>